<dbReference type="PANTHER" id="PTHR46042:SF1">
    <property type="entry name" value="DIPHTHINE METHYLTRANSFERASE"/>
    <property type="match status" value="1"/>
</dbReference>
<dbReference type="OrthoDB" id="1930760at2759"/>
<evidence type="ECO:0000256" key="6">
    <source>
        <dbReference type="ARBA" id="ARBA00039131"/>
    </source>
</evidence>
<accession>A0A164U6H7</accession>
<evidence type="ECO:0000256" key="5">
    <source>
        <dbReference type="ARBA" id="ARBA00038092"/>
    </source>
</evidence>
<dbReference type="Gene3D" id="2.130.10.10">
    <property type="entry name" value="YVTN repeat-like/Quinoprotein amine dehydrogenase"/>
    <property type="match status" value="1"/>
</dbReference>
<evidence type="ECO:0000256" key="7">
    <source>
        <dbReference type="ARBA" id="ARBA00047551"/>
    </source>
</evidence>
<dbReference type="Pfam" id="PF00400">
    <property type="entry name" value="WD40"/>
    <property type="match status" value="1"/>
</dbReference>
<name>A0A164U6H7_9AGAM</name>
<evidence type="ECO:0000256" key="3">
    <source>
        <dbReference type="ARBA" id="ARBA00022737"/>
    </source>
</evidence>
<gene>
    <name evidence="8" type="ORF">SISNIDRAFT_466352</name>
</gene>
<dbReference type="GO" id="GO:0005737">
    <property type="term" value="C:cytoplasm"/>
    <property type="evidence" value="ECO:0007669"/>
    <property type="project" value="TreeGrafter"/>
</dbReference>
<evidence type="ECO:0000256" key="4">
    <source>
        <dbReference type="ARBA" id="ARBA00022801"/>
    </source>
</evidence>
<dbReference type="EMBL" id="KV419408">
    <property type="protein sequence ID" value="KZS92962.1"/>
    <property type="molecule type" value="Genomic_DNA"/>
</dbReference>
<proteinExistence type="inferred from homology"/>
<keyword evidence="3" id="KW-0677">Repeat</keyword>
<comment type="catalytic activity">
    <reaction evidence="7">
        <text>diphthine methyl ester-[translation elongation factor 2] + H2O = diphthine-[translation elongation factor 2] + methanol + H(+)</text>
        <dbReference type="Rhea" id="RHEA:42656"/>
        <dbReference type="Rhea" id="RHEA-COMP:10172"/>
        <dbReference type="Rhea" id="RHEA-COMP:10173"/>
        <dbReference type="ChEBI" id="CHEBI:15377"/>
        <dbReference type="ChEBI" id="CHEBI:15378"/>
        <dbReference type="ChEBI" id="CHEBI:17790"/>
        <dbReference type="ChEBI" id="CHEBI:79005"/>
        <dbReference type="ChEBI" id="CHEBI:82696"/>
        <dbReference type="EC" id="3.1.1.97"/>
    </reaction>
</comment>
<evidence type="ECO:0000256" key="2">
    <source>
        <dbReference type="ARBA" id="ARBA00022574"/>
    </source>
</evidence>
<dbReference type="InterPro" id="IPR001680">
    <property type="entry name" value="WD40_rpt"/>
</dbReference>
<dbReference type="GO" id="GO:0017183">
    <property type="term" value="P:protein histidyl modification to diphthamide"/>
    <property type="evidence" value="ECO:0007669"/>
    <property type="project" value="TreeGrafter"/>
</dbReference>
<comment type="pathway">
    <text evidence="1">Protein modification; peptidyl-diphthamide biosynthesis.</text>
</comment>
<evidence type="ECO:0000313" key="8">
    <source>
        <dbReference type="EMBL" id="KZS92962.1"/>
    </source>
</evidence>
<comment type="similarity">
    <text evidence="5">Belongs to the DPH7 family.</text>
</comment>
<keyword evidence="9" id="KW-1185">Reference proteome</keyword>
<dbReference type="AlphaFoldDB" id="A0A164U6H7"/>
<dbReference type="InterPro" id="IPR036322">
    <property type="entry name" value="WD40_repeat_dom_sf"/>
</dbReference>
<organism evidence="8 9">
    <name type="scientific">Sistotremastrum niveocremeum HHB9708</name>
    <dbReference type="NCBI Taxonomy" id="1314777"/>
    <lineage>
        <taxon>Eukaryota</taxon>
        <taxon>Fungi</taxon>
        <taxon>Dikarya</taxon>
        <taxon>Basidiomycota</taxon>
        <taxon>Agaricomycotina</taxon>
        <taxon>Agaricomycetes</taxon>
        <taxon>Sistotremastrales</taxon>
        <taxon>Sistotremastraceae</taxon>
        <taxon>Sertulicium</taxon>
        <taxon>Sertulicium niveocremeum</taxon>
    </lineage>
</organism>
<dbReference type="InterPro" id="IPR052415">
    <property type="entry name" value="Diphthine_MTase"/>
</dbReference>
<evidence type="ECO:0000256" key="1">
    <source>
        <dbReference type="ARBA" id="ARBA00005156"/>
    </source>
</evidence>
<dbReference type="SUPFAM" id="SSF50978">
    <property type="entry name" value="WD40 repeat-like"/>
    <property type="match status" value="1"/>
</dbReference>
<dbReference type="GO" id="GO:0061685">
    <property type="term" value="F:diphthine methylesterase activity"/>
    <property type="evidence" value="ECO:0007669"/>
    <property type="project" value="UniProtKB-EC"/>
</dbReference>
<dbReference type="SMART" id="SM00320">
    <property type="entry name" value="WD40"/>
    <property type="match status" value="3"/>
</dbReference>
<dbReference type="EC" id="3.1.1.97" evidence="6"/>
<keyword evidence="4" id="KW-0378">Hydrolase</keyword>
<reference evidence="8 9" key="1">
    <citation type="journal article" date="2016" name="Mol. Biol. Evol.">
        <title>Comparative Genomics of Early-Diverging Mushroom-Forming Fungi Provides Insights into the Origins of Lignocellulose Decay Capabilities.</title>
        <authorList>
            <person name="Nagy L.G."/>
            <person name="Riley R."/>
            <person name="Tritt A."/>
            <person name="Adam C."/>
            <person name="Daum C."/>
            <person name="Floudas D."/>
            <person name="Sun H."/>
            <person name="Yadav J.S."/>
            <person name="Pangilinan J."/>
            <person name="Larsson K.H."/>
            <person name="Matsuura K."/>
            <person name="Barry K."/>
            <person name="Labutti K."/>
            <person name="Kuo R."/>
            <person name="Ohm R.A."/>
            <person name="Bhattacharya S.S."/>
            <person name="Shirouzu T."/>
            <person name="Yoshinaga Y."/>
            <person name="Martin F.M."/>
            <person name="Grigoriev I.V."/>
            <person name="Hibbett D.S."/>
        </authorList>
    </citation>
    <scope>NUCLEOTIDE SEQUENCE [LARGE SCALE GENOMIC DNA]</scope>
    <source>
        <strain evidence="8 9">HHB9708</strain>
    </source>
</reference>
<dbReference type="STRING" id="1314777.A0A164U6H7"/>
<evidence type="ECO:0000313" key="9">
    <source>
        <dbReference type="Proteomes" id="UP000076722"/>
    </source>
</evidence>
<protein>
    <recommendedName>
        <fullName evidence="6">methylated diphthine methylhydrolase</fullName>
        <ecNumber evidence="6">3.1.1.97</ecNumber>
    </recommendedName>
</protein>
<sequence>MLSFDTNWPADAVEFCPFPGSTDLVVCGTYKLLETPGEKQQRKGQCILLKVDKQENRMRHQVHDDQQILAVADSEGHITICRLDHQDYKALLTPIQTISCGSTDVLCLSLDWSDRKDDGFVSTGALVASSSDGHLSLLKDNGSNIQLTMSWHAHAYEPWVAAWDYWDANTVYSGKFEGGVTSIQSNPHSEFYIAVGSYDSNVRLLDKRKLGRPVSTVEVGGGAWRVKWHPSSTRQHDLLVACMHDGCKVVRFGGFGDQEEPQIVKRFYEHQSMAYGVDWAFSSPRTDEKTEIVSCSFYDHALRVWEG</sequence>
<dbReference type="PANTHER" id="PTHR46042">
    <property type="entry name" value="DIPHTHINE METHYLTRANSFERASE"/>
    <property type="match status" value="1"/>
</dbReference>
<dbReference type="Proteomes" id="UP000076722">
    <property type="component" value="Unassembled WGS sequence"/>
</dbReference>
<keyword evidence="2" id="KW-0853">WD repeat</keyword>
<dbReference type="InterPro" id="IPR015943">
    <property type="entry name" value="WD40/YVTN_repeat-like_dom_sf"/>
</dbReference>